<name>A0A5N6ZSK4_9EURO</name>
<evidence type="ECO:0000256" key="2">
    <source>
        <dbReference type="SAM" id="Phobius"/>
    </source>
</evidence>
<keyword evidence="2" id="KW-0472">Membrane</keyword>
<feature type="transmembrane region" description="Helical" evidence="2">
    <location>
        <begin position="44"/>
        <end position="67"/>
    </location>
</feature>
<keyword evidence="2" id="KW-1133">Transmembrane helix</keyword>
<evidence type="ECO:0000256" key="1">
    <source>
        <dbReference type="SAM" id="MobiDB-lite"/>
    </source>
</evidence>
<dbReference type="AlphaFoldDB" id="A0A5N6ZSK4"/>
<feature type="transmembrane region" description="Helical" evidence="2">
    <location>
        <begin position="182"/>
        <end position="204"/>
    </location>
</feature>
<dbReference type="Proteomes" id="UP000326268">
    <property type="component" value="Unassembled WGS sequence"/>
</dbReference>
<gene>
    <name evidence="3" type="ORF">BDV27DRAFT_161728</name>
</gene>
<dbReference type="EMBL" id="ML737777">
    <property type="protein sequence ID" value="KAE8360378.1"/>
    <property type="molecule type" value="Genomic_DNA"/>
</dbReference>
<protein>
    <submittedName>
        <fullName evidence="3">Uncharacterized protein</fullName>
    </submittedName>
</protein>
<feature type="region of interest" description="Disordered" evidence="1">
    <location>
        <begin position="722"/>
        <end position="750"/>
    </location>
</feature>
<evidence type="ECO:0000313" key="4">
    <source>
        <dbReference type="Proteomes" id="UP000326268"/>
    </source>
</evidence>
<keyword evidence="2" id="KW-0812">Transmembrane</keyword>
<evidence type="ECO:0000313" key="3">
    <source>
        <dbReference type="EMBL" id="KAE8360378.1"/>
    </source>
</evidence>
<sequence length="750" mass="82156">MHDDRAFPATISPVSTPGPEHHSVDSNDQPSPPKSSVPLKRSVYVVYLILLYGAAALYAWVVICILVQRPIGGKGYGPDASDSMLTHPGDGTTLTEDLDASFSRSERYLRAARIVQSLVSVLTIPLTSTVCSQAAVVYIQQRREDNQPTLRQSMALADKGWTDIDLLTKLVFGGWTKYKSGLLLFALFLHLLGAAISPIQQLFLSFHTIKRATGLPVHLTYITDFTDLFPMSDWSGADDGLDATKLRLTLASTVNTDIQPRLWSSSTGTVTLGDKTGETSYSPFQTKSQNTLANITTIADPFWAQLPSGTNTGLVRQFASRINSTAIWENNSAAILPEDCNPSSDAFYLRYEYNSSFSYTVEICMPGNMSQSPWKDQRSRQDISEELYFKMSFSEGFEPQVTPGEYSTKLKLHTTTGYFELPNYENGQVPGPLIENSPFGNNSHSLTTRDLDSDTAWNTLNATTNVSNVKNKGPLLNIAMALFGEGSFADVQHTALAAYANSGIIYPGCIGLVPFITLLDVTYHESPTFYPCLKGTYLESDARIHRDSNVTVYADIAMYFLLFSGVSSGPSSERIQNAFTSAAFLANDMLMMNNFQKQTIGISYDMGADVQKPDISRGGIIFVSILLGLFLICLLALALYSAWVPRWTKTLDSFAMLRIGASISEKTPLLATLHVEGIKSLDETPGWMGNASNGEIGELCLGGERPLAKTMYYAGYNTDHGAQATATTNPPEAIRRKGKLPSSHAHEQRL</sequence>
<reference evidence="3 4" key="1">
    <citation type="submission" date="2019-04" db="EMBL/GenBank/DDBJ databases">
        <title>Friends and foes A comparative genomics studyof 23 Aspergillus species from section Flavi.</title>
        <authorList>
            <consortium name="DOE Joint Genome Institute"/>
            <person name="Kjaerbolling I."/>
            <person name="Vesth T."/>
            <person name="Frisvad J.C."/>
            <person name="Nybo J.L."/>
            <person name="Theobald S."/>
            <person name="Kildgaard S."/>
            <person name="Isbrandt T."/>
            <person name="Kuo A."/>
            <person name="Sato A."/>
            <person name="Lyhne E.K."/>
            <person name="Kogle M.E."/>
            <person name="Wiebenga A."/>
            <person name="Kun R.S."/>
            <person name="Lubbers R.J."/>
            <person name="Makela M.R."/>
            <person name="Barry K."/>
            <person name="Chovatia M."/>
            <person name="Clum A."/>
            <person name="Daum C."/>
            <person name="Haridas S."/>
            <person name="He G."/>
            <person name="LaButti K."/>
            <person name="Lipzen A."/>
            <person name="Mondo S."/>
            <person name="Riley R."/>
            <person name="Salamov A."/>
            <person name="Simmons B.A."/>
            <person name="Magnuson J.K."/>
            <person name="Henrissat B."/>
            <person name="Mortensen U.H."/>
            <person name="Larsen T.O."/>
            <person name="Devries R.P."/>
            <person name="Grigoriev I.V."/>
            <person name="Machida M."/>
            <person name="Baker S.E."/>
            <person name="Andersen M.R."/>
        </authorList>
    </citation>
    <scope>NUCLEOTIDE SEQUENCE [LARGE SCALE GENOMIC DNA]</scope>
    <source>
        <strain evidence="3 4">CBS 763.97</strain>
    </source>
</reference>
<dbReference type="GeneID" id="43657712"/>
<feature type="transmembrane region" description="Helical" evidence="2">
    <location>
        <begin position="620"/>
        <end position="643"/>
    </location>
</feature>
<organism evidence="3 4">
    <name type="scientific">Aspergillus caelatus</name>
    <dbReference type="NCBI Taxonomy" id="61420"/>
    <lineage>
        <taxon>Eukaryota</taxon>
        <taxon>Fungi</taxon>
        <taxon>Dikarya</taxon>
        <taxon>Ascomycota</taxon>
        <taxon>Pezizomycotina</taxon>
        <taxon>Eurotiomycetes</taxon>
        <taxon>Eurotiomycetidae</taxon>
        <taxon>Eurotiales</taxon>
        <taxon>Aspergillaceae</taxon>
        <taxon>Aspergillus</taxon>
        <taxon>Aspergillus subgen. Circumdati</taxon>
    </lineage>
</organism>
<feature type="region of interest" description="Disordered" evidence="1">
    <location>
        <begin position="1"/>
        <end position="36"/>
    </location>
</feature>
<proteinExistence type="predicted"/>
<accession>A0A5N6ZSK4</accession>
<feature type="transmembrane region" description="Helical" evidence="2">
    <location>
        <begin position="114"/>
        <end position="139"/>
    </location>
</feature>
<dbReference type="RefSeq" id="XP_031923459.1">
    <property type="nucleotide sequence ID" value="XM_032073266.1"/>
</dbReference>
<keyword evidence="4" id="KW-1185">Reference proteome</keyword>
<dbReference type="OrthoDB" id="5381672at2759"/>